<dbReference type="GO" id="GO:0015221">
    <property type="term" value="F:lipopolysaccharide transmembrane transporter activity"/>
    <property type="evidence" value="ECO:0007669"/>
    <property type="project" value="InterPro"/>
</dbReference>
<dbReference type="InterPro" id="IPR052363">
    <property type="entry name" value="LPS_export_LptC"/>
</dbReference>
<evidence type="ECO:0000313" key="7">
    <source>
        <dbReference type="EMBL" id="QDA57945.1"/>
    </source>
</evidence>
<dbReference type="KEGG" id="thes:FHQ07_11810"/>
<evidence type="ECO:0000313" key="8">
    <source>
        <dbReference type="Proteomes" id="UP000308149"/>
    </source>
</evidence>
<dbReference type="Gene3D" id="2.60.450.10">
    <property type="entry name" value="Lipopolysaccharide (LPS) transport protein A like domain"/>
    <property type="match status" value="1"/>
</dbReference>
<comment type="subcellular location">
    <subcellularLocation>
        <location evidence="6">Cell inner membrane</location>
        <topology evidence="6">Single-pass membrane protein</topology>
    </subcellularLocation>
</comment>
<dbReference type="GO" id="GO:0017089">
    <property type="term" value="F:glycolipid transfer activity"/>
    <property type="evidence" value="ECO:0007669"/>
    <property type="project" value="TreeGrafter"/>
</dbReference>
<dbReference type="HAMAP" id="MF_01915">
    <property type="entry name" value="LPS_assembly_LptC"/>
    <property type="match status" value="1"/>
</dbReference>
<keyword evidence="4 6" id="KW-1133">Transmembrane helix</keyword>
<keyword evidence="1 6" id="KW-1003">Cell membrane</keyword>
<dbReference type="EMBL" id="CP040871">
    <property type="protein sequence ID" value="QDA57945.1"/>
    <property type="molecule type" value="Genomic_DNA"/>
</dbReference>
<dbReference type="OrthoDB" id="5973594at2"/>
<proteinExistence type="inferred from homology"/>
<dbReference type="Pfam" id="PF06835">
    <property type="entry name" value="LptC"/>
    <property type="match status" value="1"/>
</dbReference>
<dbReference type="GO" id="GO:0043165">
    <property type="term" value="P:Gram-negative-bacterium-type cell outer membrane assembly"/>
    <property type="evidence" value="ECO:0007669"/>
    <property type="project" value="UniProtKB-UniRule"/>
</dbReference>
<organism evidence="7 8">
    <name type="scientific">Thermomonas aquatica</name>
    <dbReference type="NCBI Taxonomy" id="2202149"/>
    <lineage>
        <taxon>Bacteria</taxon>
        <taxon>Pseudomonadati</taxon>
        <taxon>Pseudomonadota</taxon>
        <taxon>Gammaproteobacteria</taxon>
        <taxon>Lysobacterales</taxon>
        <taxon>Lysobacteraceae</taxon>
        <taxon>Thermomonas</taxon>
    </lineage>
</organism>
<evidence type="ECO:0000256" key="5">
    <source>
        <dbReference type="ARBA" id="ARBA00023136"/>
    </source>
</evidence>
<keyword evidence="8" id="KW-1185">Reference proteome</keyword>
<evidence type="ECO:0000256" key="6">
    <source>
        <dbReference type="HAMAP-Rule" id="MF_01915"/>
    </source>
</evidence>
<dbReference type="PANTHER" id="PTHR37481">
    <property type="entry name" value="LIPOPOLYSACCHARIDE EXPORT SYSTEM PROTEIN LPTC"/>
    <property type="match status" value="1"/>
</dbReference>
<protein>
    <recommendedName>
        <fullName evidence="6">Lipopolysaccharide export system protein LptC</fullName>
    </recommendedName>
</protein>
<dbReference type="InterPro" id="IPR026265">
    <property type="entry name" value="LptC"/>
</dbReference>
<dbReference type="NCBIfam" id="TIGR04409">
    <property type="entry name" value="LptC_YrbK"/>
    <property type="match status" value="1"/>
</dbReference>
<dbReference type="GO" id="GO:0005886">
    <property type="term" value="C:plasma membrane"/>
    <property type="evidence" value="ECO:0007669"/>
    <property type="project" value="UniProtKB-SubCell"/>
</dbReference>
<dbReference type="InterPro" id="IPR010664">
    <property type="entry name" value="LipoPS_assembly_LptC-rel"/>
</dbReference>
<dbReference type="PANTHER" id="PTHR37481:SF1">
    <property type="entry name" value="LIPOPOLYSACCHARIDE EXPORT SYSTEM PROTEIN LPTC"/>
    <property type="match status" value="1"/>
</dbReference>
<evidence type="ECO:0000256" key="1">
    <source>
        <dbReference type="ARBA" id="ARBA00022475"/>
    </source>
</evidence>
<gene>
    <name evidence="6 7" type="primary">lptC</name>
    <name evidence="7" type="ORF">FHQ07_11810</name>
</gene>
<keyword evidence="3 6" id="KW-0812">Transmembrane</keyword>
<name>A0A5B7ZTH9_9GAMM</name>
<evidence type="ECO:0000256" key="4">
    <source>
        <dbReference type="ARBA" id="ARBA00022989"/>
    </source>
</evidence>
<keyword evidence="5 6" id="KW-0472">Membrane</keyword>
<reference evidence="7 8" key="1">
    <citation type="submission" date="2019-06" db="EMBL/GenBank/DDBJ databases">
        <title>Thermomonas aquatica sp. nov., isolated from an industrial wastewater treatment plant.</title>
        <authorList>
            <person name="Jeon J.H."/>
            <person name="Park D.-S."/>
        </authorList>
    </citation>
    <scope>NUCLEOTIDE SEQUENCE [LARGE SCALE GENOMIC DNA]</scope>
    <source>
        <strain evidence="7 8">SY21</strain>
    </source>
</reference>
<dbReference type="AlphaFoldDB" id="A0A5B7ZTH9"/>
<sequence length="189" mass="20724">MGSAMSWRTGLTLVLLLAAIACGWSVWTFSGAGAQSTATTRSDYVLHDYELVSLDSQGKESFTLRGPRLQRDPGAKSMSLETPLFLVPDRNGAYWDVRAQRGLVPDDGKQLQLRGRVIATSPAQVPPPTRIETEQLNLFPSENRASSPAAVTITRPGLTMRGRGLQADFDRQQVSLLSDVHTRYVPTPR</sequence>
<dbReference type="GO" id="GO:0030288">
    <property type="term" value="C:outer membrane-bounded periplasmic space"/>
    <property type="evidence" value="ECO:0007669"/>
    <property type="project" value="TreeGrafter"/>
</dbReference>
<evidence type="ECO:0000256" key="3">
    <source>
        <dbReference type="ARBA" id="ARBA00022692"/>
    </source>
</evidence>
<dbReference type="Proteomes" id="UP000308149">
    <property type="component" value="Chromosome"/>
</dbReference>
<evidence type="ECO:0000256" key="2">
    <source>
        <dbReference type="ARBA" id="ARBA00022519"/>
    </source>
</evidence>
<keyword evidence="2 6" id="KW-0997">Cell inner membrane</keyword>
<comment type="similarity">
    <text evidence="6">Belongs to the LptC family.</text>
</comment>
<comment type="function">
    <text evidence="6">Involved in the assembly of lipopolysaccharide (LPS). Required for the translocation of LPS from the inner membrane to the outer membrane. Facilitates the transfer of LPS from the inner membrane to the periplasmic protein LptA. Could be a docking site for LptA.</text>
</comment>
<accession>A0A5B7ZTH9</accession>
<comment type="subunit">
    <text evidence="6">Component of the lipopolysaccharide transport and assembly complex. Interacts with LptA and the LptBFG transporter complex.</text>
</comment>